<evidence type="ECO:0000256" key="2">
    <source>
        <dbReference type="SAM" id="Phobius"/>
    </source>
</evidence>
<feature type="transmembrane region" description="Helical" evidence="2">
    <location>
        <begin position="12"/>
        <end position="32"/>
    </location>
</feature>
<name>A0A0A8WWR8_MESS1</name>
<keyword evidence="2" id="KW-0472">Membrane</keyword>
<gene>
    <name evidence="3" type="ORF">SAMD00020551_0182</name>
</gene>
<dbReference type="Proteomes" id="UP000031014">
    <property type="component" value="Unassembled WGS sequence"/>
</dbReference>
<dbReference type="AlphaFoldDB" id="A0A0A8WWR8"/>
<organism evidence="3 4">
    <name type="scientific">Mesobacillus selenatarsenatis (strain DSM 18680 / JCM 14380 / FERM P-15431 / SF-1)</name>
    <dbReference type="NCBI Taxonomy" id="1321606"/>
    <lineage>
        <taxon>Bacteria</taxon>
        <taxon>Bacillati</taxon>
        <taxon>Bacillota</taxon>
        <taxon>Bacilli</taxon>
        <taxon>Bacillales</taxon>
        <taxon>Bacillaceae</taxon>
        <taxon>Mesobacillus</taxon>
    </lineage>
</organism>
<dbReference type="Gene3D" id="3.30.70.60">
    <property type="match status" value="1"/>
</dbReference>
<feature type="compositionally biased region" description="Polar residues" evidence="1">
    <location>
        <begin position="123"/>
        <end position="145"/>
    </location>
</feature>
<dbReference type="OrthoDB" id="2427034at2"/>
<evidence type="ECO:0000313" key="3">
    <source>
        <dbReference type="EMBL" id="GAM12063.1"/>
    </source>
</evidence>
<feature type="region of interest" description="Disordered" evidence="1">
    <location>
        <begin position="116"/>
        <end position="145"/>
    </location>
</feature>
<evidence type="ECO:0000313" key="4">
    <source>
        <dbReference type="Proteomes" id="UP000031014"/>
    </source>
</evidence>
<accession>A0A0A8WWR8</accession>
<dbReference type="EMBL" id="BASE01000005">
    <property type="protein sequence ID" value="GAM12063.1"/>
    <property type="molecule type" value="Genomic_DNA"/>
</dbReference>
<keyword evidence="4" id="KW-1185">Reference proteome</keyword>
<reference evidence="3 4" key="1">
    <citation type="submission" date="2013-06" db="EMBL/GenBank/DDBJ databases">
        <title>Whole genome shotgun sequence of Bacillus selenatarsenatis SF-1.</title>
        <authorList>
            <person name="Kuroda M."/>
            <person name="Sei K."/>
            <person name="Yamashita M."/>
            <person name="Ike M."/>
        </authorList>
    </citation>
    <scope>NUCLEOTIDE SEQUENCE [LARGE SCALE GENOMIC DNA]</scope>
    <source>
        <strain evidence="3 4">SF-1</strain>
    </source>
</reference>
<keyword evidence="2" id="KW-0812">Transmembrane</keyword>
<dbReference type="STRING" id="1321606.SAMD00020551_0182"/>
<keyword evidence="2" id="KW-1133">Transmembrane helix</keyword>
<dbReference type="InterPro" id="IPR014717">
    <property type="entry name" value="Transl_elong_EF1B/ribsomal_bS6"/>
</dbReference>
<feature type="region of interest" description="Disordered" evidence="1">
    <location>
        <begin position="234"/>
        <end position="273"/>
    </location>
</feature>
<dbReference type="RefSeq" id="WP_052442032.1">
    <property type="nucleotide sequence ID" value="NZ_BASE01000005.1"/>
</dbReference>
<sequence length="273" mass="30504">MNLRLERKHYLILLAAALLSFLIYIAGFYLYLAPMNASLSLKESQLKMEKQLNSTLEERLASVNETDFSSSAELQKRLPVDPMVEQLVLDIEKAEVISNSFVTSIEFDASQQASPTIKPELSASEQVTDESGGQADNSVSEVEVTNPQLEMPDGLVKTTAQINVRADNYFSLEKFISALESLRRIVVVESISFSGPQEIFTLSDEEAPIEMALTINAFYFPELAELKDYNPKIETPAPANKRNPFPTFGDYSEDNLLEEEQSEVDETQGTNEN</sequence>
<evidence type="ECO:0000256" key="1">
    <source>
        <dbReference type="SAM" id="MobiDB-lite"/>
    </source>
</evidence>
<protein>
    <submittedName>
        <fullName evidence="3">Type IV pilus biogenesis protein PilO</fullName>
    </submittedName>
</protein>
<feature type="compositionally biased region" description="Acidic residues" evidence="1">
    <location>
        <begin position="251"/>
        <end position="266"/>
    </location>
</feature>
<comment type="caution">
    <text evidence="3">The sequence shown here is derived from an EMBL/GenBank/DDBJ whole genome shotgun (WGS) entry which is preliminary data.</text>
</comment>
<proteinExistence type="predicted"/>